<dbReference type="Pfam" id="PF17754">
    <property type="entry name" value="TetR_C_14"/>
    <property type="match status" value="1"/>
</dbReference>
<dbReference type="RefSeq" id="WP_323279002.1">
    <property type="nucleotide sequence ID" value="NZ_JAYGGQ010000007.1"/>
</dbReference>
<accession>A0ABU5T6P4</accession>
<evidence type="ECO:0000256" key="3">
    <source>
        <dbReference type="ARBA" id="ARBA00023163"/>
    </source>
</evidence>
<keyword evidence="2 4" id="KW-0238">DNA-binding</keyword>
<evidence type="ECO:0000313" key="6">
    <source>
        <dbReference type="EMBL" id="MEA5455141.1"/>
    </source>
</evidence>
<dbReference type="Gene3D" id="1.10.357.10">
    <property type="entry name" value="Tetracycline Repressor, domain 2"/>
    <property type="match status" value="1"/>
</dbReference>
<proteinExistence type="predicted"/>
<name>A0ABU5T6P4_9MICC</name>
<dbReference type="InterPro" id="IPR041347">
    <property type="entry name" value="MftR_C"/>
</dbReference>
<gene>
    <name evidence="6" type="ORF">SPF06_10455</name>
</gene>
<keyword evidence="7" id="KW-1185">Reference proteome</keyword>
<reference evidence="6 7" key="1">
    <citation type="submission" date="2023-12" db="EMBL/GenBank/DDBJ databases">
        <title>Sinomonas terricola sp. nov, isolated from litchi orchard soil in Guangdong, PR China.</title>
        <authorList>
            <person name="Jiaxin W."/>
            <person name="Yang Z."/>
            <person name="Honghui Z."/>
        </authorList>
    </citation>
    <scope>NUCLEOTIDE SEQUENCE [LARGE SCALE GENOMIC DNA]</scope>
    <source>
        <strain evidence="6 7">JGH33</strain>
    </source>
</reference>
<protein>
    <submittedName>
        <fullName evidence="6">TetR/AcrR family transcriptional regulator</fullName>
    </submittedName>
</protein>
<evidence type="ECO:0000256" key="1">
    <source>
        <dbReference type="ARBA" id="ARBA00023015"/>
    </source>
</evidence>
<dbReference type="Pfam" id="PF00440">
    <property type="entry name" value="TetR_N"/>
    <property type="match status" value="1"/>
</dbReference>
<sequence>MTSTGSRRARTRERLQSVALGLFEAQGYDSTTVAQIAAAAEVTEMTFFRHFAAKERVVVDDPYDPLLGKAVAAQPREVPPLRRALAGFRAAVAALPDDDELLRRKVRIASRTPSLRSAVLGSTQATEDVVVGALREGGASEPAARVAAAALLAGLGAALLAWAETEKVTLREALVAAMDVLEASNA</sequence>
<feature type="domain" description="HTH tetR-type" evidence="5">
    <location>
        <begin position="9"/>
        <end position="69"/>
    </location>
</feature>
<dbReference type="InterPro" id="IPR009057">
    <property type="entry name" value="Homeodomain-like_sf"/>
</dbReference>
<keyword evidence="3" id="KW-0804">Transcription</keyword>
<feature type="DNA-binding region" description="H-T-H motif" evidence="4">
    <location>
        <begin position="32"/>
        <end position="51"/>
    </location>
</feature>
<evidence type="ECO:0000256" key="4">
    <source>
        <dbReference type="PROSITE-ProRule" id="PRU00335"/>
    </source>
</evidence>
<dbReference type="PANTHER" id="PTHR30055">
    <property type="entry name" value="HTH-TYPE TRANSCRIPTIONAL REGULATOR RUTR"/>
    <property type="match status" value="1"/>
</dbReference>
<dbReference type="Gene3D" id="1.10.10.60">
    <property type="entry name" value="Homeodomain-like"/>
    <property type="match status" value="1"/>
</dbReference>
<dbReference type="InterPro" id="IPR050109">
    <property type="entry name" value="HTH-type_TetR-like_transc_reg"/>
</dbReference>
<comment type="caution">
    <text evidence="6">The sequence shown here is derived from an EMBL/GenBank/DDBJ whole genome shotgun (WGS) entry which is preliminary data.</text>
</comment>
<dbReference type="PANTHER" id="PTHR30055:SF238">
    <property type="entry name" value="MYCOFACTOCIN BIOSYNTHESIS TRANSCRIPTIONAL REGULATOR MFTR-RELATED"/>
    <property type="match status" value="1"/>
</dbReference>
<dbReference type="EMBL" id="JAYGGQ010000007">
    <property type="protein sequence ID" value="MEA5455141.1"/>
    <property type="molecule type" value="Genomic_DNA"/>
</dbReference>
<organism evidence="6 7">
    <name type="scientific">Sinomonas terricola</name>
    <dbReference type="NCBI Taxonomy" id="3110330"/>
    <lineage>
        <taxon>Bacteria</taxon>
        <taxon>Bacillati</taxon>
        <taxon>Actinomycetota</taxon>
        <taxon>Actinomycetes</taxon>
        <taxon>Micrococcales</taxon>
        <taxon>Micrococcaceae</taxon>
        <taxon>Sinomonas</taxon>
    </lineage>
</organism>
<evidence type="ECO:0000313" key="7">
    <source>
        <dbReference type="Proteomes" id="UP001304769"/>
    </source>
</evidence>
<dbReference type="InterPro" id="IPR001647">
    <property type="entry name" value="HTH_TetR"/>
</dbReference>
<dbReference type="Proteomes" id="UP001304769">
    <property type="component" value="Unassembled WGS sequence"/>
</dbReference>
<evidence type="ECO:0000256" key="2">
    <source>
        <dbReference type="ARBA" id="ARBA00023125"/>
    </source>
</evidence>
<dbReference type="SUPFAM" id="SSF46689">
    <property type="entry name" value="Homeodomain-like"/>
    <property type="match status" value="1"/>
</dbReference>
<dbReference type="PRINTS" id="PR00455">
    <property type="entry name" value="HTHTETR"/>
</dbReference>
<evidence type="ECO:0000259" key="5">
    <source>
        <dbReference type="PROSITE" id="PS50977"/>
    </source>
</evidence>
<keyword evidence="1" id="KW-0805">Transcription regulation</keyword>
<dbReference type="PROSITE" id="PS50977">
    <property type="entry name" value="HTH_TETR_2"/>
    <property type="match status" value="1"/>
</dbReference>